<protein>
    <submittedName>
        <fullName evidence="1">Uncharacterized protein</fullName>
    </submittedName>
</protein>
<dbReference type="AlphaFoldDB" id="A0A3P7KZ58"/>
<evidence type="ECO:0000313" key="2">
    <source>
        <dbReference type="Proteomes" id="UP000281553"/>
    </source>
</evidence>
<dbReference type="EMBL" id="UYRU01047771">
    <property type="protein sequence ID" value="VDN09784.1"/>
    <property type="molecule type" value="Genomic_DNA"/>
</dbReference>
<reference evidence="1 2" key="1">
    <citation type="submission" date="2018-11" db="EMBL/GenBank/DDBJ databases">
        <authorList>
            <consortium name="Pathogen Informatics"/>
        </authorList>
    </citation>
    <scope>NUCLEOTIDE SEQUENCE [LARGE SCALE GENOMIC DNA]</scope>
</reference>
<accession>A0A3P7KZ58</accession>
<keyword evidence="2" id="KW-1185">Reference proteome</keyword>
<name>A0A3P7KZ58_DIBLA</name>
<dbReference type="Proteomes" id="UP000281553">
    <property type="component" value="Unassembled WGS sequence"/>
</dbReference>
<evidence type="ECO:0000313" key="1">
    <source>
        <dbReference type="EMBL" id="VDN09784.1"/>
    </source>
</evidence>
<proteinExistence type="predicted"/>
<sequence length="110" mass="12382">MAKQVREHKAKGEVALEIKCRMLPSPILSKDDKLVHNLSLKELTEKKMRMIMYEALFNTADANSANMVAAVKAIHSQTEAMNEAKTLLRHQVSSLLRAHRPRNALSTVEC</sequence>
<gene>
    <name evidence="1" type="ORF">DILT_LOCUS5615</name>
</gene>
<dbReference type="OrthoDB" id="6287939at2759"/>
<organism evidence="1 2">
    <name type="scientific">Dibothriocephalus latus</name>
    <name type="common">Fish tapeworm</name>
    <name type="synonym">Diphyllobothrium latum</name>
    <dbReference type="NCBI Taxonomy" id="60516"/>
    <lineage>
        <taxon>Eukaryota</taxon>
        <taxon>Metazoa</taxon>
        <taxon>Spiralia</taxon>
        <taxon>Lophotrochozoa</taxon>
        <taxon>Platyhelminthes</taxon>
        <taxon>Cestoda</taxon>
        <taxon>Eucestoda</taxon>
        <taxon>Diphyllobothriidea</taxon>
        <taxon>Diphyllobothriidae</taxon>
        <taxon>Dibothriocephalus</taxon>
    </lineage>
</organism>